<dbReference type="AlphaFoldDB" id="W9G7U1"/>
<name>W9G7U1_9MICO</name>
<dbReference type="OrthoDB" id="5244233at2"/>
<evidence type="ECO:0000259" key="3">
    <source>
        <dbReference type="Pfam" id="PF10708"/>
    </source>
</evidence>
<feature type="region of interest" description="Disordered" evidence="1">
    <location>
        <begin position="32"/>
        <end position="56"/>
    </location>
</feature>
<reference evidence="4 5" key="1">
    <citation type="submission" date="2013-08" db="EMBL/GenBank/DDBJ databases">
        <title>Intrasporangium oryzae NRRL B-24470.</title>
        <authorList>
            <person name="Liu H."/>
            <person name="Wang G."/>
        </authorList>
    </citation>
    <scope>NUCLEOTIDE SEQUENCE [LARGE SCALE GENOMIC DNA]</scope>
    <source>
        <strain evidence="4 5">NRRL B-24470</strain>
    </source>
</reference>
<evidence type="ECO:0000313" key="5">
    <source>
        <dbReference type="Proteomes" id="UP000019489"/>
    </source>
</evidence>
<protein>
    <recommendedName>
        <fullName evidence="3">DUF2510 domain-containing protein</fullName>
    </recommendedName>
</protein>
<feature type="region of interest" description="Disordered" evidence="1">
    <location>
        <begin position="141"/>
        <end position="256"/>
    </location>
</feature>
<keyword evidence="2" id="KW-0812">Transmembrane</keyword>
<dbReference type="EMBL" id="AWSA01000063">
    <property type="protein sequence ID" value="EWS99933.1"/>
    <property type="molecule type" value="Genomic_DNA"/>
</dbReference>
<feature type="compositionally biased region" description="Basic and acidic residues" evidence="1">
    <location>
        <begin position="155"/>
        <end position="207"/>
    </location>
</feature>
<feature type="compositionally biased region" description="Basic residues" evidence="1">
    <location>
        <begin position="142"/>
        <end position="154"/>
    </location>
</feature>
<keyword evidence="5" id="KW-1185">Reference proteome</keyword>
<proteinExistence type="predicted"/>
<sequence>MSAPASPAGWYPTPESNQRYWDGTQWTEHVVPEPSAMTSPGPAGPAKQTAQPTEPGIPRLGPAGWLGWGGLVLAALLGAASSSVGGFFGMAATYVLIVGIVALVRGHVDWARLRGRAAGGVSLGAASRCLWSPARQLDQRRPHLSLRRTHPRQPVHRDEDLLLKGPEHLDRGADRPRGRALRRLAEGRPAAEPRVADGVRERPAEPARRRRPNERGKGRRGRGHVAAPHEELPVRVCRAAGRRQGQVRPVGHDSRA</sequence>
<comment type="caution">
    <text evidence="4">The sequence shown here is derived from an EMBL/GenBank/DDBJ whole genome shotgun (WGS) entry which is preliminary data.</text>
</comment>
<accession>W9G7U1</accession>
<dbReference type="Pfam" id="PF10708">
    <property type="entry name" value="DUF2510"/>
    <property type="match status" value="1"/>
</dbReference>
<evidence type="ECO:0000256" key="1">
    <source>
        <dbReference type="SAM" id="MobiDB-lite"/>
    </source>
</evidence>
<gene>
    <name evidence="4" type="ORF">N865_19715</name>
</gene>
<feature type="domain" description="DUF2510" evidence="3">
    <location>
        <begin position="8"/>
        <end position="36"/>
    </location>
</feature>
<keyword evidence="2" id="KW-0472">Membrane</keyword>
<keyword evidence="2" id="KW-1133">Transmembrane helix</keyword>
<feature type="region of interest" description="Disordered" evidence="1">
    <location>
        <begin position="1"/>
        <end position="20"/>
    </location>
</feature>
<dbReference type="Proteomes" id="UP000019489">
    <property type="component" value="Unassembled WGS sequence"/>
</dbReference>
<evidence type="ECO:0000313" key="4">
    <source>
        <dbReference type="EMBL" id="EWS99933.1"/>
    </source>
</evidence>
<feature type="compositionally biased region" description="Basic residues" evidence="1">
    <location>
        <begin position="208"/>
        <end position="223"/>
    </location>
</feature>
<feature type="transmembrane region" description="Helical" evidence="2">
    <location>
        <begin position="86"/>
        <end position="104"/>
    </location>
</feature>
<organism evidence="4 5">
    <name type="scientific">Intrasporangium oryzae NRRL B-24470</name>
    <dbReference type="NCBI Taxonomy" id="1386089"/>
    <lineage>
        <taxon>Bacteria</taxon>
        <taxon>Bacillati</taxon>
        <taxon>Actinomycetota</taxon>
        <taxon>Actinomycetes</taxon>
        <taxon>Micrococcales</taxon>
        <taxon>Intrasporangiaceae</taxon>
        <taxon>Intrasporangium</taxon>
    </lineage>
</organism>
<evidence type="ECO:0000256" key="2">
    <source>
        <dbReference type="SAM" id="Phobius"/>
    </source>
</evidence>
<dbReference type="InterPro" id="IPR018929">
    <property type="entry name" value="DUF2510"/>
</dbReference>